<gene>
    <name evidence="3" type="primary">LOC112278788</name>
    <name evidence="2" type="ORF">PHYPA_002500</name>
</gene>
<evidence type="ECO:0000313" key="3">
    <source>
        <dbReference type="EnsemblPlants" id="Pp3c2_10569V3.1"/>
    </source>
</evidence>
<dbReference type="Gramene" id="Pp3c2_10569V3.1">
    <property type="protein sequence ID" value="Pp3c2_10569V3.1"/>
    <property type="gene ID" value="Pp3c2_10569"/>
</dbReference>
<evidence type="ECO:0000313" key="2">
    <source>
        <dbReference type="EMBL" id="PNR59708.1"/>
    </source>
</evidence>
<keyword evidence="4" id="KW-1185">Reference proteome</keyword>
<dbReference type="RefSeq" id="XP_024368323.1">
    <property type="nucleotide sequence ID" value="XM_024512555.2"/>
</dbReference>
<evidence type="ECO:0000256" key="1">
    <source>
        <dbReference type="SAM" id="MobiDB-lite"/>
    </source>
</evidence>
<reference evidence="3" key="3">
    <citation type="submission" date="2020-12" db="UniProtKB">
        <authorList>
            <consortium name="EnsemblPlants"/>
        </authorList>
    </citation>
    <scope>IDENTIFICATION</scope>
</reference>
<dbReference type="AlphaFoldDB" id="A0A2K1L0Z7"/>
<proteinExistence type="predicted"/>
<dbReference type="PaxDb" id="3218-PP1S84_215V6.1"/>
<dbReference type="Proteomes" id="UP000006727">
    <property type="component" value="Chromosome 2"/>
</dbReference>
<accession>A0A2K1L0Z7</accession>
<dbReference type="EnsemblPlants" id="Pp3c2_10569V3.1">
    <property type="protein sequence ID" value="Pp3c2_10569V3.1"/>
    <property type="gene ID" value="Pp3c2_10569"/>
</dbReference>
<reference evidence="2 4" key="1">
    <citation type="journal article" date="2008" name="Science">
        <title>The Physcomitrella genome reveals evolutionary insights into the conquest of land by plants.</title>
        <authorList>
            <person name="Rensing S."/>
            <person name="Lang D."/>
            <person name="Zimmer A."/>
            <person name="Terry A."/>
            <person name="Salamov A."/>
            <person name="Shapiro H."/>
            <person name="Nishiyama T."/>
            <person name="Perroud P.-F."/>
            <person name="Lindquist E."/>
            <person name="Kamisugi Y."/>
            <person name="Tanahashi T."/>
            <person name="Sakakibara K."/>
            <person name="Fujita T."/>
            <person name="Oishi K."/>
            <person name="Shin-I T."/>
            <person name="Kuroki Y."/>
            <person name="Toyoda A."/>
            <person name="Suzuki Y."/>
            <person name="Hashimoto A."/>
            <person name="Yamaguchi K."/>
            <person name="Sugano A."/>
            <person name="Kohara Y."/>
            <person name="Fujiyama A."/>
            <person name="Anterola A."/>
            <person name="Aoki S."/>
            <person name="Ashton N."/>
            <person name="Barbazuk W.B."/>
            <person name="Barker E."/>
            <person name="Bennetzen J."/>
            <person name="Bezanilla M."/>
            <person name="Blankenship R."/>
            <person name="Cho S.H."/>
            <person name="Dutcher S."/>
            <person name="Estelle M."/>
            <person name="Fawcett J.A."/>
            <person name="Gundlach H."/>
            <person name="Hanada K."/>
            <person name="Heyl A."/>
            <person name="Hicks K.A."/>
            <person name="Hugh J."/>
            <person name="Lohr M."/>
            <person name="Mayer K."/>
            <person name="Melkozernov A."/>
            <person name="Murata T."/>
            <person name="Nelson D."/>
            <person name="Pils B."/>
            <person name="Prigge M."/>
            <person name="Reiss B."/>
            <person name="Renner T."/>
            <person name="Rombauts S."/>
            <person name="Rushton P."/>
            <person name="Sanderfoot A."/>
            <person name="Schween G."/>
            <person name="Shiu S.-H."/>
            <person name="Stueber K."/>
            <person name="Theodoulou F.L."/>
            <person name="Tu H."/>
            <person name="Van de Peer Y."/>
            <person name="Verrier P.J."/>
            <person name="Waters E."/>
            <person name="Wood A."/>
            <person name="Yang L."/>
            <person name="Cove D."/>
            <person name="Cuming A."/>
            <person name="Hasebe M."/>
            <person name="Lucas S."/>
            <person name="Mishler D.B."/>
            <person name="Reski R."/>
            <person name="Grigoriev I."/>
            <person name="Quatrano R.S."/>
            <person name="Boore J.L."/>
        </authorList>
    </citation>
    <scope>NUCLEOTIDE SEQUENCE [LARGE SCALE GENOMIC DNA]</scope>
    <source>
        <strain evidence="3 4">cv. Gransden 2004</strain>
    </source>
</reference>
<dbReference type="GeneID" id="112278788"/>
<evidence type="ECO:0000313" key="4">
    <source>
        <dbReference type="Proteomes" id="UP000006727"/>
    </source>
</evidence>
<sequence>MSVKTTQADGQVGSRKNKRLVSHQSLTADIKEDKSFLSPNFPITCTIAKTKRADSNQMNKLHYPQLYRIHYAKTQRAQVSRSAGEQVVLQVGLVGSSSPSYVPIFLSSDVSYFRIPTPRIEFCVSQPLWSLTLPMASFQRFVQLLQRQQ</sequence>
<organism evidence="2">
    <name type="scientific">Physcomitrium patens</name>
    <name type="common">Spreading-leaved earth moss</name>
    <name type="synonym">Physcomitrella patens</name>
    <dbReference type="NCBI Taxonomy" id="3218"/>
    <lineage>
        <taxon>Eukaryota</taxon>
        <taxon>Viridiplantae</taxon>
        <taxon>Streptophyta</taxon>
        <taxon>Embryophyta</taxon>
        <taxon>Bryophyta</taxon>
        <taxon>Bryophytina</taxon>
        <taxon>Bryopsida</taxon>
        <taxon>Funariidae</taxon>
        <taxon>Funariales</taxon>
        <taxon>Funariaceae</taxon>
        <taxon>Physcomitrium</taxon>
    </lineage>
</organism>
<name>A0A2K1L0Z7_PHYPA</name>
<feature type="region of interest" description="Disordered" evidence="1">
    <location>
        <begin position="1"/>
        <end position="20"/>
    </location>
</feature>
<protein>
    <submittedName>
        <fullName evidence="2 3">Uncharacterized protein</fullName>
    </submittedName>
</protein>
<reference evidence="2 4" key="2">
    <citation type="journal article" date="2018" name="Plant J.">
        <title>The Physcomitrella patens chromosome-scale assembly reveals moss genome structure and evolution.</title>
        <authorList>
            <person name="Lang D."/>
            <person name="Ullrich K.K."/>
            <person name="Murat F."/>
            <person name="Fuchs J."/>
            <person name="Jenkins J."/>
            <person name="Haas F.B."/>
            <person name="Piednoel M."/>
            <person name="Gundlach H."/>
            <person name="Van Bel M."/>
            <person name="Meyberg R."/>
            <person name="Vives C."/>
            <person name="Morata J."/>
            <person name="Symeonidi A."/>
            <person name="Hiss M."/>
            <person name="Muchero W."/>
            <person name="Kamisugi Y."/>
            <person name="Saleh O."/>
            <person name="Blanc G."/>
            <person name="Decker E.L."/>
            <person name="van Gessel N."/>
            <person name="Grimwood J."/>
            <person name="Hayes R.D."/>
            <person name="Graham S.W."/>
            <person name="Gunter L.E."/>
            <person name="McDaniel S.F."/>
            <person name="Hoernstein S.N.W."/>
            <person name="Larsson A."/>
            <person name="Li F.W."/>
            <person name="Perroud P.F."/>
            <person name="Phillips J."/>
            <person name="Ranjan P."/>
            <person name="Rokshar D.S."/>
            <person name="Rothfels C.J."/>
            <person name="Schneider L."/>
            <person name="Shu S."/>
            <person name="Stevenson D.W."/>
            <person name="Thummler F."/>
            <person name="Tillich M."/>
            <person name="Villarreal Aguilar J.C."/>
            <person name="Widiez T."/>
            <person name="Wong G.K."/>
            <person name="Wymore A."/>
            <person name="Zhang Y."/>
            <person name="Zimmer A.D."/>
            <person name="Quatrano R.S."/>
            <person name="Mayer K.F.X."/>
            <person name="Goodstein D."/>
            <person name="Casacuberta J.M."/>
            <person name="Vandepoele K."/>
            <person name="Reski R."/>
            <person name="Cuming A.C."/>
            <person name="Tuskan G.A."/>
            <person name="Maumus F."/>
            <person name="Salse J."/>
            <person name="Schmutz J."/>
            <person name="Rensing S.A."/>
        </authorList>
    </citation>
    <scope>NUCLEOTIDE SEQUENCE [LARGE SCALE GENOMIC DNA]</scope>
    <source>
        <strain evidence="3 4">cv. Gransden 2004</strain>
    </source>
</reference>
<dbReference type="EMBL" id="ABEU02000002">
    <property type="protein sequence ID" value="PNR59708.1"/>
    <property type="molecule type" value="Genomic_DNA"/>
</dbReference>